<protein>
    <submittedName>
        <fullName evidence="3">Uncharacterized protein</fullName>
    </submittedName>
</protein>
<accession>A0A914PFY7</accession>
<dbReference type="Proteomes" id="UP000887578">
    <property type="component" value="Unplaced"/>
</dbReference>
<evidence type="ECO:0000313" key="2">
    <source>
        <dbReference type="Proteomes" id="UP000887578"/>
    </source>
</evidence>
<evidence type="ECO:0000313" key="3">
    <source>
        <dbReference type="WBParaSite" id="PDA_v2.g17181.t1"/>
    </source>
</evidence>
<dbReference type="WBParaSite" id="PDA_v2.g17181.t1">
    <property type="protein sequence ID" value="PDA_v2.g17181.t1"/>
    <property type="gene ID" value="PDA_v2.g17181"/>
</dbReference>
<proteinExistence type="predicted"/>
<reference evidence="3" key="1">
    <citation type="submission" date="2022-11" db="UniProtKB">
        <authorList>
            <consortium name="WormBaseParasite"/>
        </authorList>
    </citation>
    <scope>IDENTIFICATION</scope>
</reference>
<feature type="chain" id="PRO_5037962417" evidence="1">
    <location>
        <begin position="24"/>
        <end position="84"/>
    </location>
</feature>
<dbReference type="AlphaFoldDB" id="A0A914PFY7"/>
<keyword evidence="1" id="KW-0732">Signal</keyword>
<name>A0A914PFY7_9BILA</name>
<organism evidence="2 3">
    <name type="scientific">Panagrolaimus davidi</name>
    <dbReference type="NCBI Taxonomy" id="227884"/>
    <lineage>
        <taxon>Eukaryota</taxon>
        <taxon>Metazoa</taxon>
        <taxon>Ecdysozoa</taxon>
        <taxon>Nematoda</taxon>
        <taxon>Chromadorea</taxon>
        <taxon>Rhabditida</taxon>
        <taxon>Tylenchina</taxon>
        <taxon>Panagrolaimomorpha</taxon>
        <taxon>Panagrolaimoidea</taxon>
        <taxon>Panagrolaimidae</taxon>
        <taxon>Panagrolaimus</taxon>
    </lineage>
</organism>
<sequence length="84" mass="9688">MKSLRAFVIFGIYLFLTTSVVLGINETNGRMIEDGSITKKMIEHDQHIIELWQDKEDPYKLELKLFTNSYNVSIDLPPNSVSLK</sequence>
<keyword evidence="2" id="KW-1185">Reference proteome</keyword>
<evidence type="ECO:0000256" key="1">
    <source>
        <dbReference type="SAM" id="SignalP"/>
    </source>
</evidence>
<feature type="signal peptide" evidence="1">
    <location>
        <begin position="1"/>
        <end position="23"/>
    </location>
</feature>